<accession>A0A8H3LVM7</accession>
<evidence type="ECO:0000313" key="3">
    <source>
        <dbReference type="Proteomes" id="UP000615446"/>
    </source>
</evidence>
<organism evidence="2 3">
    <name type="scientific">Rhizophagus clarus</name>
    <dbReference type="NCBI Taxonomy" id="94130"/>
    <lineage>
        <taxon>Eukaryota</taxon>
        <taxon>Fungi</taxon>
        <taxon>Fungi incertae sedis</taxon>
        <taxon>Mucoromycota</taxon>
        <taxon>Glomeromycotina</taxon>
        <taxon>Glomeromycetes</taxon>
        <taxon>Glomerales</taxon>
        <taxon>Glomeraceae</taxon>
        <taxon>Rhizophagus</taxon>
    </lineage>
</organism>
<gene>
    <name evidence="2" type="ORF">RCL2_001886700</name>
</gene>
<feature type="region of interest" description="Disordered" evidence="1">
    <location>
        <begin position="1"/>
        <end position="25"/>
    </location>
</feature>
<reference evidence="2" key="1">
    <citation type="submission" date="2019-10" db="EMBL/GenBank/DDBJ databases">
        <title>Conservation and host-specific expression of non-tandemly repeated heterogenous ribosome RNA gene in arbuscular mycorrhizal fungi.</title>
        <authorList>
            <person name="Maeda T."/>
            <person name="Kobayashi Y."/>
            <person name="Nakagawa T."/>
            <person name="Ezawa T."/>
            <person name="Yamaguchi K."/>
            <person name="Bino T."/>
            <person name="Nishimoto Y."/>
            <person name="Shigenobu S."/>
            <person name="Kawaguchi M."/>
        </authorList>
    </citation>
    <scope>NUCLEOTIDE SEQUENCE</scope>
    <source>
        <strain evidence="2">HR1</strain>
    </source>
</reference>
<dbReference type="Proteomes" id="UP000615446">
    <property type="component" value="Unassembled WGS sequence"/>
</dbReference>
<sequence>MVKTRNGDPNHAELLKSKSSGSREESLPNYLTFHTVNSVQEISVNTSAQKKTTNEIQITEKKLTEFEQIYNITTDSQFRLDIYKKIGDLQDEIKSNKERIIKLKRNANYAQKCREKKEKYLTKIRKEVIKVQIIKNLHKTLIENYNIYMARTILNNYLLSQQFNSIAARAHHHPAWVTVAGISYTKIWDYPDSHYCLASIKSARQFATVFADKTVIISQDDKVKIGLGVSAVDQTFRTLQSVYEPISVADHDFPLGNRQKLVPSVYLMIKPNKSHDELQTGQLTIFVRR</sequence>
<proteinExistence type="predicted"/>
<dbReference type="EMBL" id="BLAL01000210">
    <property type="protein sequence ID" value="GES92068.1"/>
    <property type="molecule type" value="Genomic_DNA"/>
</dbReference>
<name>A0A8H3LVM7_9GLOM</name>
<protein>
    <submittedName>
        <fullName evidence="2">Uncharacterized protein</fullName>
    </submittedName>
</protein>
<evidence type="ECO:0000256" key="1">
    <source>
        <dbReference type="SAM" id="MobiDB-lite"/>
    </source>
</evidence>
<dbReference type="AlphaFoldDB" id="A0A8H3LVM7"/>
<dbReference type="OrthoDB" id="2438263at2759"/>
<comment type="caution">
    <text evidence="2">The sequence shown here is derived from an EMBL/GenBank/DDBJ whole genome shotgun (WGS) entry which is preliminary data.</text>
</comment>
<evidence type="ECO:0000313" key="2">
    <source>
        <dbReference type="EMBL" id="GES92068.1"/>
    </source>
</evidence>